<evidence type="ECO:0000313" key="1">
    <source>
        <dbReference type="EMBL" id="VUZ57243.1"/>
    </source>
</evidence>
<dbReference type="Proteomes" id="UP000321570">
    <property type="component" value="Unassembled WGS sequence"/>
</dbReference>
<keyword evidence="2" id="KW-1185">Reference proteome</keyword>
<gene>
    <name evidence="1" type="ORF">WMSIL1_LOCUS14732</name>
</gene>
<organism evidence="1 2">
    <name type="scientific">Hymenolepis diminuta</name>
    <name type="common">Rat tapeworm</name>
    <dbReference type="NCBI Taxonomy" id="6216"/>
    <lineage>
        <taxon>Eukaryota</taxon>
        <taxon>Metazoa</taxon>
        <taxon>Spiralia</taxon>
        <taxon>Lophotrochozoa</taxon>
        <taxon>Platyhelminthes</taxon>
        <taxon>Cestoda</taxon>
        <taxon>Eucestoda</taxon>
        <taxon>Cyclophyllidea</taxon>
        <taxon>Hymenolepididae</taxon>
        <taxon>Hymenolepis</taxon>
    </lineage>
</organism>
<proteinExistence type="predicted"/>
<accession>A0A564ZDV9</accession>
<reference evidence="1 2" key="1">
    <citation type="submission" date="2019-07" db="EMBL/GenBank/DDBJ databases">
        <authorList>
            <person name="Jastrzebski P J."/>
            <person name="Paukszto L."/>
            <person name="Jastrzebski P J."/>
        </authorList>
    </citation>
    <scope>NUCLEOTIDE SEQUENCE [LARGE SCALE GENOMIC DNA]</scope>
    <source>
        <strain evidence="1 2">WMS-il1</strain>
    </source>
</reference>
<evidence type="ECO:0000313" key="2">
    <source>
        <dbReference type="Proteomes" id="UP000321570"/>
    </source>
</evidence>
<dbReference type="EMBL" id="CABIJS010000714">
    <property type="protein sequence ID" value="VUZ57243.1"/>
    <property type="molecule type" value="Genomic_DNA"/>
</dbReference>
<name>A0A564ZDV9_HYMDI</name>
<dbReference type="AlphaFoldDB" id="A0A564ZDV9"/>
<feature type="non-terminal residue" evidence="1">
    <location>
        <position position="96"/>
    </location>
</feature>
<protein>
    <submittedName>
        <fullName evidence="1">Uncharacterized protein</fullName>
    </submittedName>
</protein>
<sequence>MHEKATKLIGGVVNESDLKGIGDQHTQLLEQKSATQKALRNFFGNISDCDKHSDCRKFKNVSDALLNGTDKFVEIFQQIDIMIDVRQRIMDDLKYT</sequence>